<dbReference type="RefSeq" id="WP_004811433.1">
    <property type="nucleotide sequence ID" value="NZ_KB849446.1"/>
</dbReference>
<organism evidence="1 2">
    <name type="scientific">Acinetobacter schindleri NIPH 900</name>
    <dbReference type="NCBI Taxonomy" id="1217675"/>
    <lineage>
        <taxon>Bacteria</taxon>
        <taxon>Pseudomonadati</taxon>
        <taxon>Pseudomonadota</taxon>
        <taxon>Gammaproteobacteria</taxon>
        <taxon>Moraxellales</taxon>
        <taxon>Moraxellaceae</taxon>
        <taxon>Acinetobacter</taxon>
    </lineage>
</organism>
<accession>N8WRH5</accession>
<dbReference type="EMBL" id="APPI01000003">
    <property type="protein sequence ID" value="ENV14702.1"/>
    <property type="molecule type" value="Genomic_DNA"/>
</dbReference>
<keyword evidence="2" id="KW-1185">Reference proteome</keyword>
<dbReference type="AlphaFoldDB" id="N8WRH5"/>
<dbReference type="PATRIC" id="fig|1217675.3.peg.43"/>
<evidence type="ECO:0000313" key="2">
    <source>
        <dbReference type="Proteomes" id="UP000018438"/>
    </source>
</evidence>
<dbReference type="HOGENOM" id="CLU_1821160_0_0_6"/>
<evidence type="ECO:0000313" key="1">
    <source>
        <dbReference type="EMBL" id="ENV14702.1"/>
    </source>
</evidence>
<proteinExistence type="predicted"/>
<protein>
    <submittedName>
        <fullName evidence="1">Uncharacterized protein</fullName>
    </submittedName>
</protein>
<gene>
    <name evidence="1" type="ORF">F965_00048</name>
</gene>
<sequence length="142" mass="16436">MERIFSSTNDESWDDFTTPREAMEALDDNDNLDVGEFIYTGIKRYPSASNYITDADRILELYDENVYENNGEYADDNTGSDGVTDEAKKELTDFLNQWADKHLSITFWEIQYIENIQITQAMLDAYHAGTEILLPEFVHKDV</sequence>
<comment type="caution">
    <text evidence="1">The sequence shown here is derived from an EMBL/GenBank/DDBJ whole genome shotgun (WGS) entry which is preliminary data.</text>
</comment>
<name>N8WRH5_9GAMM</name>
<dbReference type="Proteomes" id="UP000018438">
    <property type="component" value="Unassembled WGS sequence"/>
</dbReference>
<reference evidence="1 2" key="1">
    <citation type="submission" date="2013-02" db="EMBL/GenBank/DDBJ databases">
        <title>The Genome Sequence of Acinetobacter schindleri NIPH 900.</title>
        <authorList>
            <consortium name="The Broad Institute Genome Sequencing Platform"/>
            <consortium name="The Broad Institute Genome Sequencing Center for Infectious Disease"/>
            <person name="Cerqueira G."/>
            <person name="Feldgarden M."/>
            <person name="Courvalin P."/>
            <person name="Perichon B."/>
            <person name="Grillot-Courvalin C."/>
            <person name="Clermont D."/>
            <person name="Rocha E."/>
            <person name="Yoon E.-J."/>
            <person name="Nemec A."/>
            <person name="Walker B."/>
            <person name="Young S.K."/>
            <person name="Zeng Q."/>
            <person name="Gargeya S."/>
            <person name="Fitzgerald M."/>
            <person name="Haas B."/>
            <person name="Abouelleil A."/>
            <person name="Alvarado L."/>
            <person name="Arachchi H.M."/>
            <person name="Berlin A.M."/>
            <person name="Chapman S.B."/>
            <person name="Dewar J."/>
            <person name="Goldberg J."/>
            <person name="Griggs A."/>
            <person name="Gujja S."/>
            <person name="Hansen M."/>
            <person name="Howarth C."/>
            <person name="Imamovic A."/>
            <person name="Larimer J."/>
            <person name="McCowan C."/>
            <person name="Murphy C."/>
            <person name="Neiman D."/>
            <person name="Pearson M."/>
            <person name="Priest M."/>
            <person name="Roberts A."/>
            <person name="Saif S."/>
            <person name="Shea T."/>
            <person name="Sisk P."/>
            <person name="Sykes S."/>
            <person name="Wortman J."/>
            <person name="Nusbaum C."/>
            <person name="Birren B."/>
        </authorList>
    </citation>
    <scope>NUCLEOTIDE SEQUENCE [LARGE SCALE GENOMIC DNA]</scope>
    <source>
        <strain evidence="1 2">NIPH 900</strain>
    </source>
</reference>